<feature type="domain" description="Phage terminase large subunit C-terminal" evidence="3">
    <location>
        <begin position="307"/>
        <end position="446"/>
    </location>
</feature>
<dbReference type="Pfam" id="PF04466">
    <property type="entry name" value="Terminase_3"/>
    <property type="match status" value="1"/>
</dbReference>
<dbReference type="PANTHER" id="PTHR39184:SF1">
    <property type="entry name" value="PBSX PHAGE TERMINASE LARGE SUBUNIT"/>
    <property type="match status" value="1"/>
</dbReference>
<dbReference type="AlphaFoldDB" id="A0A2T8HLL6"/>
<dbReference type="RefSeq" id="WP_116774180.1">
    <property type="nucleotide sequence ID" value="NZ_QDKG01000001.1"/>
</dbReference>
<comment type="caution">
    <text evidence="4">The sequence shown here is derived from an EMBL/GenBank/DDBJ whole genome shotgun (WGS) entry which is preliminary data.</text>
</comment>
<dbReference type="InterPro" id="IPR035412">
    <property type="entry name" value="Terminase_L_N"/>
</dbReference>
<evidence type="ECO:0000313" key="4">
    <source>
        <dbReference type="EMBL" id="PVH26315.1"/>
    </source>
</evidence>
<evidence type="ECO:0000259" key="3">
    <source>
        <dbReference type="Pfam" id="PF17288"/>
    </source>
</evidence>
<sequence>MQTTRAKIQTIQRSKKISTASKRRVGRTRPKIKIASPFIPLYEDKKKFIILITGGRGSGKSFNGSLFLERLSFEKGHSILFSRYTMASAADSVIPEFQEKIDLEGTTKFFTVKKNNVINKRSGVPIMFRGIKTGSGNQTAKLKSIQGLTTFVGDEMEEWTDFESYEKLMLSIRQKGIQNRIILIMNPTDDSHFVYEQYIKDTHRVETIDGVDVQISTHPNVLHIHTSYLDNIENLSTNFLERIEQIKQESIKEATDAQGNFDRSKYQMTKYANVVIGRWADIKEGVILPKQEEGEFNEYLPYCYGQDYGFSVDPDTLMRVAVDTKKKRIYVDEEYYDTKQLGTEEIIALNKSRILKSNDLIVGDSAEDRLIKDIEKLGKINIKPCWKAPGSVSASLLKMADYTIVYTPRSRNVRTELKNYIWNDKKAGIPIDKWNHAIDAIRYAFDFLTKNDPNAAKKTKQAMQSIRTPKRRVRR</sequence>
<dbReference type="InterPro" id="IPR027417">
    <property type="entry name" value="P-loop_NTPase"/>
</dbReference>
<dbReference type="EMBL" id="QDKG01000001">
    <property type="protein sequence ID" value="PVH26315.1"/>
    <property type="molecule type" value="Genomic_DNA"/>
</dbReference>
<dbReference type="Proteomes" id="UP000245627">
    <property type="component" value="Unassembled WGS sequence"/>
</dbReference>
<dbReference type="PANTHER" id="PTHR39184">
    <property type="match status" value="1"/>
</dbReference>
<dbReference type="Pfam" id="PF17288">
    <property type="entry name" value="Terminase_3C"/>
    <property type="match status" value="1"/>
</dbReference>
<feature type="domain" description="Phage terminase large subunit N-terminal" evidence="2">
    <location>
        <begin position="47"/>
        <end position="251"/>
    </location>
</feature>
<protein>
    <submittedName>
        <fullName evidence="4">PBSX family phage terminase large subunit</fullName>
    </submittedName>
</protein>
<dbReference type="InterPro" id="IPR035413">
    <property type="entry name" value="Terminase_L_C"/>
</dbReference>
<accession>A0A2T8HLL6</accession>
<dbReference type="OrthoDB" id="9768556at2"/>
<evidence type="ECO:0000256" key="1">
    <source>
        <dbReference type="SAM" id="MobiDB-lite"/>
    </source>
</evidence>
<organism evidence="4 5">
    <name type="scientific">Sphingobacterium corticibacter</name>
    <dbReference type="NCBI Taxonomy" id="2171749"/>
    <lineage>
        <taxon>Bacteria</taxon>
        <taxon>Pseudomonadati</taxon>
        <taxon>Bacteroidota</taxon>
        <taxon>Sphingobacteriia</taxon>
        <taxon>Sphingobacteriales</taxon>
        <taxon>Sphingobacteriaceae</taxon>
        <taxon>Sphingobacterium</taxon>
    </lineage>
</organism>
<reference evidence="4 5" key="1">
    <citation type="submission" date="2018-04" db="EMBL/GenBank/DDBJ databases">
        <title>Sphingobacterium cortibacter sp. nov.</title>
        <authorList>
            <person name="Li Y."/>
        </authorList>
    </citation>
    <scope>NUCLEOTIDE SEQUENCE [LARGE SCALE GENOMIC DNA]</scope>
    <source>
        <strain evidence="4 5">2c-3</strain>
    </source>
</reference>
<evidence type="ECO:0000259" key="2">
    <source>
        <dbReference type="Pfam" id="PF04466"/>
    </source>
</evidence>
<keyword evidence="5" id="KW-1185">Reference proteome</keyword>
<feature type="region of interest" description="Disordered" evidence="1">
    <location>
        <begin position="456"/>
        <end position="475"/>
    </location>
</feature>
<dbReference type="Gene3D" id="3.30.420.280">
    <property type="match status" value="1"/>
</dbReference>
<dbReference type="Gene3D" id="3.40.50.300">
    <property type="entry name" value="P-loop containing nucleotide triphosphate hydrolases"/>
    <property type="match status" value="1"/>
</dbReference>
<gene>
    <name evidence="4" type="ORF">DC487_01420</name>
</gene>
<evidence type="ECO:0000313" key="5">
    <source>
        <dbReference type="Proteomes" id="UP000245627"/>
    </source>
</evidence>
<proteinExistence type="predicted"/>
<dbReference type="InterPro" id="IPR052380">
    <property type="entry name" value="Viral_DNA_packaging_terminase"/>
</dbReference>
<name>A0A2T8HLL6_9SPHI</name>